<accession>A0A6J5MR89</accession>
<dbReference type="EMBL" id="LR796510">
    <property type="protein sequence ID" value="CAB4149334.1"/>
    <property type="molecule type" value="Genomic_DNA"/>
</dbReference>
<sequence length="66" mass="7454">MARYAFTDENNICKQIIFGDLSEEQLAVFDADYAILFQSTSRHEIGTEDPVQIGWVLVDGVFTEPV</sequence>
<evidence type="ECO:0000313" key="2">
    <source>
        <dbReference type="EMBL" id="CAB4190312.1"/>
    </source>
</evidence>
<evidence type="ECO:0000313" key="1">
    <source>
        <dbReference type="EMBL" id="CAB4149334.1"/>
    </source>
</evidence>
<reference evidence="1" key="1">
    <citation type="submission" date="2020-04" db="EMBL/GenBank/DDBJ databases">
        <authorList>
            <person name="Chiriac C."/>
            <person name="Salcher M."/>
            <person name="Ghai R."/>
            <person name="Kavagutti S V."/>
        </authorList>
    </citation>
    <scope>NUCLEOTIDE SEQUENCE</scope>
</reference>
<dbReference type="EMBL" id="LR797211">
    <property type="protein sequence ID" value="CAB4194308.1"/>
    <property type="molecule type" value="Genomic_DNA"/>
</dbReference>
<gene>
    <name evidence="2" type="ORF">UFOVP1191_50</name>
    <name evidence="3" type="ORF">UFOVP1252_9</name>
    <name evidence="1" type="ORF">UFOVP529_112</name>
</gene>
<name>A0A6J5MR89_9CAUD</name>
<protein>
    <submittedName>
        <fullName evidence="1">Uncharacterized protein</fullName>
    </submittedName>
</protein>
<dbReference type="EMBL" id="LR797158">
    <property type="protein sequence ID" value="CAB4190312.1"/>
    <property type="molecule type" value="Genomic_DNA"/>
</dbReference>
<organism evidence="1">
    <name type="scientific">uncultured Caudovirales phage</name>
    <dbReference type="NCBI Taxonomy" id="2100421"/>
    <lineage>
        <taxon>Viruses</taxon>
        <taxon>Duplodnaviria</taxon>
        <taxon>Heunggongvirae</taxon>
        <taxon>Uroviricota</taxon>
        <taxon>Caudoviricetes</taxon>
        <taxon>Peduoviridae</taxon>
        <taxon>Maltschvirus</taxon>
        <taxon>Maltschvirus maltsch</taxon>
    </lineage>
</organism>
<evidence type="ECO:0000313" key="3">
    <source>
        <dbReference type="EMBL" id="CAB4194308.1"/>
    </source>
</evidence>
<proteinExistence type="predicted"/>